<dbReference type="Proteomes" id="UP000326354">
    <property type="component" value="Chromosome"/>
</dbReference>
<dbReference type="PANTHER" id="PTHR35565">
    <property type="entry name" value="CYTOPLASMIC PROTEIN-RELATED"/>
    <property type="match status" value="1"/>
</dbReference>
<protein>
    <submittedName>
        <fullName evidence="3">Intracellular growth locus iglB</fullName>
    </submittedName>
</protein>
<dbReference type="PANTHER" id="PTHR35565:SF1">
    <property type="entry name" value="TYPE VI SECRETION SYSTEM CONTRACTILE SHEATH LARGE SUBUNIT"/>
    <property type="match status" value="1"/>
</dbReference>
<dbReference type="OrthoDB" id="9764000at2"/>
<feature type="domain" description="TssC1 N-terminal" evidence="1">
    <location>
        <begin position="610"/>
        <end position="734"/>
    </location>
</feature>
<keyword evidence="4" id="KW-1185">Reference proteome</keyword>
<sequence length="856" mass="97962">MAIQDNLPKSRITLTYVTDIQGTPKPVVIPLRILMLGDLSLGFSPDRREDLSERKMYAVNGTNFEEVMDEMKLDITLANVENKIDDDGNLTVALNINSMDSFTPHSIIESVPKIQGLKLVEQLLLGVQAGYNNNKLFRQAVNKIYQNPKLLNNGLAKYKTLFEAEGNNRPALALPWTAVSFAEIPESDQNIEDTLLTLYEENQWPAKLLKIVNESLIPLPQVELNRIKAEDRVLYGVAGLIFNVPPGQRTLFKLKDSQTYQTELDGQDYPELKKVFDKYGFAFSQPKVEKQGEQWLVSGTDELGREYHYTITVEDNVMFVKEQQFDKGMLQMITSSVQRAIQNQVNAILHHKNFKQIESTWRSIYDFAQMVEWNNEDFPVKMDLWDVTKEELGRDLQDNTMAPQFGALYDRIYIREYDQYGGTPFGGMIGLYEFTHSKPDMDWLSRMAKVANAAYAPFITSASPKFFKCDSIQELAAIKNVKNLLDEPEFSFWKKLRNEDSAAFIGLVLPKYMVRLPFDPDNNPDLGFVNYSEDVYTYNAGAKAFSMQEGEIKLGDLPSQGTFNPLNESILKAFEDRHYSLSKITFIEKLDESWLITDYGSYTKYMIKTYQEQAEGEEAKQFFDVHEYGKESAEHFLWGNAATLFARNMVRSFQSYGWCQYIRGVRSGGLIDGLPVFAYSLRKDGGANNLKVQIPIEMIIPDYREWEFSKGGFIPLLYRKGNDGVATFFSCQSIKASKVFIEIDKTQESQLVTNLSYTFSVSRIAHYIRCIMRDNIGTSQDETSIYTTINNWLSNYVTTVVDPNDLTLQRFPFKAIDVKVTPAENIGSFDCEVQIVPHIQFEELRVKLMLKPKLAQ</sequence>
<dbReference type="KEGG" id="uam:UABAM_05049"/>
<dbReference type="InterPro" id="IPR044031">
    <property type="entry name" value="TssC1_N"/>
</dbReference>
<proteinExistence type="predicted"/>
<accession>A0A5S9IR98</accession>
<reference evidence="3 4" key="1">
    <citation type="submission" date="2019-08" db="EMBL/GenBank/DDBJ databases">
        <title>Complete genome sequence of Candidatus Uab amorphum.</title>
        <authorList>
            <person name="Shiratori T."/>
            <person name="Suzuki S."/>
            <person name="Kakizawa Y."/>
            <person name="Ishida K."/>
        </authorList>
    </citation>
    <scope>NUCLEOTIDE SEQUENCE [LARGE SCALE GENOMIC DNA]</scope>
    <source>
        <strain evidence="3 4">SRT547</strain>
    </source>
</reference>
<dbReference type="InterPro" id="IPR010269">
    <property type="entry name" value="T6SS_TssC-like"/>
</dbReference>
<feature type="domain" description="TssC1 C-terminal" evidence="2">
    <location>
        <begin position="745"/>
        <end position="853"/>
    </location>
</feature>
<evidence type="ECO:0000313" key="4">
    <source>
        <dbReference type="Proteomes" id="UP000326354"/>
    </source>
</evidence>
<dbReference type="Pfam" id="PF05943">
    <property type="entry name" value="VipB"/>
    <property type="match status" value="2"/>
</dbReference>
<organism evidence="3 4">
    <name type="scientific">Uabimicrobium amorphum</name>
    <dbReference type="NCBI Taxonomy" id="2596890"/>
    <lineage>
        <taxon>Bacteria</taxon>
        <taxon>Pseudomonadati</taxon>
        <taxon>Planctomycetota</taxon>
        <taxon>Candidatus Uabimicrobiia</taxon>
        <taxon>Candidatus Uabimicrobiales</taxon>
        <taxon>Candidatus Uabimicrobiaceae</taxon>
        <taxon>Candidatus Uabimicrobium</taxon>
    </lineage>
</organism>
<gene>
    <name evidence="3" type="ORF">UABAM_05049</name>
</gene>
<name>A0A5S9IR98_UABAM</name>
<evidence type="ECO:0000313" key="3">
    <source>
        <dbReference type="EMBL" id="BBM86663.1"/>
    </source>
</evidence>
<dbReference type="InterPro" id="IPR008312">
    <property type="entry name" value="T6SS_TssB1"/>
</dbReference>
<dbReference type="InterPro" id="IPR044032">
    <property type="entry name" value="TssC1_C"/>
</dbReference>
<dbReference type="AlphaFoldDB" id="A0A5S9IR98"/>
<dbReference type="Pfam" id="PF18945">
    <property type="entry name" value="VipB_2"/>
    <property type="match status" value="1"/>
</dbReference>
<feature type="domain" description="TssC1 N-terminal" evidence="1">
    <location>
        <begin position="335"/>
        <end position="537"/>
    </location>
</feature>
<dbReference type="NCBIfam" id="TIGR03358">
    <property type="entry name" value="VI_chp_5"/>
    <property type="match status" value="1"/>
</dbReference>
<evidence type="ECO:0000259" key="2">
    <source>
        <dbReference type="Pfam" id="PF18945"/>
    </source>
</evidence>
<dbReference type="RefSeq" id="WP_151970709.1">
    <property type="nucleotide sequence ID" value="NZ_AP019860.1"/>
</dbReference>
<dbReference type="Pfam" id="PF05591">
    <property type="entry name" value="T6SS_VipA"/>
    <property type="match status" value="1"/>
</dbReference>
<dbReference type="EMBL" id="AP019860">
    <property type="protein sequence ID" value="BBM86663.1"/>
    <property type="molecule type" value="Genomic_DNA"/>
</dbReference>
<evidence type="ECO:0000259" key="1">
    <source>
        <dbReference type="Pfam" id="PF05943"/>
    </source>
</evidence>